<feature type="transmembrane region" description="Helical" evidence="1">
    <location>
        <begin position="46"/>
        <end position="63"/>
    </location>
</feature>
<protein>
    <submittedName>
        <fullName evidence="2">Uncharacterized protein</fullName>
    </submittedName>
</protein>
<feature type="transmembrane region" description="Helical" evidence="1">
    <location>
        <begin position="114"/>
        <end position="131"/>
    </location>
</feature>
<dbReference type="EMBL" id="SSMC01000001">
    <property type="protein sequence ID" value="THD69176.1"/>
    <property type="molecule type" value="Genomic_DNA"/>
</dbReference>
<gene>
    <name evidence="2" type="ORF">E7Z59_02265</name>
</gene>
<dbReference type="OrthoDB" id="1551090at2"/>
<keyword evidence="1" id="KW-1133">Transmembrane helix</keyword>
<comment type="caution">
    <text evidence="2">The sequence shown here is derived from an EMBL/GenBank/DDBJ whole genome shotgun (WGS) entry which is preliminary data.</text>
</comment>
<accession>A0A4S3M292</accession>
<dbReference type="AlphaFoldDB" id="A0A4S3M292"/>
<reference evidence="2 3" key="1">
    <citation type="submission" date="2019-04" db="EMBL/GenBank/DDBJ databases">
        <title>Draft genome sequence of Robertkochia marina CC-AMO-30D.</title>
        <authorList>
            <person name="Hameed A."/>
            <person name="Lin S.-Y."/>
            <person name="Shahina M."/>
            <person name="Lai W.-A."/>
            <person name="Young C.-C."/>
        </authorList>
    </citation>
    <scope>NUCLEOTIDE SEQUENCE [LARGE SCALE GENOMIC DNA]</scope>
    <source>
        <strain evidence="2 3">CC-AMO-30D</strain>
    </source>
</reference>
<keyword evidence="1" id="KW-0812">Transmembrane</keyword>
<evidence type="ECO:0000313" key="3">
    <source>
        <dbReference type="Proteomes" id="UP000305939"/>
    </source>
</evidence>
<evidence type="ECO:0000256" key="1">
    <source>
        <dbReference type="SAM" id="Phobius"/>
    </source>
</evidence>
<evidence type="ECO:0000313" key="2">
    <source>
        <dbReference type="EMBL" id="THD69176.1"/>
    </source>
</evidence>
<feature type="transmembrane region" description="Helical" evidence="1">
    <location>
        <begin position="21"/>
        <end position="40"/>
    </location>
</feature>
<keyword evidence="3" id="KW-1185">Reference proteome</keyword>
<sequence>MNATNNDFKSKTKRNTIQLAIWTWSWVLSMALAAFGPKFLWDQNKGLTLAAILLNLAMGFMMIRANMKFLNGLDELQRKIQIDAMAISLGVGIVGGLAYSLLDTTNLIPWDAEISLLVVIISVTYMVSLLVNQKRYL</sequence>
<organism evidence="2 3">
    <name type="scientific">Robertkochia marina</name>
    <dbReference type="NCBI Taxonomy" id="1227945"/>
    <lineage>
        <taxon>Bacteria</taxon>
        <taxon>Pseudomonadati</taxon>
        <taxon>Bacteroidota</taxon>
        <taxon>Flavobacteriia</taxon>
        <taxon>Flavobacteriales</taxon>
        <taxon>Flavobacteriaceae</taxon>
        <taxon>Robertkochia</taxon>
    </lineage>
</organism>
<keyword evidence="1" id="KW-0472">Membrane</keyword>
<dbReference type="Proteomes" id="UP000305939">
    <property type="component" value="Unassembled WGS sequence"/>
</dbReference>
<dbReference type="RefSeq" id="WP_136334666.1">
    <property type="nucleotide sequence ID" value="NZ_QXMP01000001.1"/>
</dbReference>
<name>A0A4S3M292_9FLAO</name>
<proteinExistence type="predicted"/>
<feature type="transmembrane region" description="Helical" evidence="1">
    <location>
        <begin position="84"/>
        <end position="102"/>
    </location>
</feature>